<name>A0ACC2RWK7_9FUNG</name>
<protein>
    <submittedName>
        <fullName evidence="1">Uncharacterized protein</fullName>
    </submittedName>
</protein>
<accession>A0ACC2RWK7</accession>
<dbReference type="EMBL" id="QTSX02006442">
    <property type="protein sequence ID" value="KAJ9054487.1"/>
    <property type="molecule type" value="Genomic_DNA"/>
</dbReference>
<evidence type="ECO:0000313" key="2">
    <source>
        <dbReference type="Proteomes" id="UP001165960"/>
    </source>
</evidence>
<proteinExistence type="predicted"/>
<comment type="caution">
    <text evidence="1">The sequence shown here is derived from an EMBL/GenBank/DDBJ whole genome shotgun (WGS) entry which is preliminary data.</text>
</comment>
<gene>
    <name evidence="1" type="ORF">DSO57_1013977</name>
</gene>
<sequence>MAHLEALSLALYPTPTYSRCSMDHITHESSESALLSSPSPQHNEKKHLLLRFLDPLSPTCHWLDASITGDLRRCPPTQESRFLVKCMLAASCTLTSGPLAPAAADYYSDAVDCLASTTLAIDDRYYRAGVDILSRIQAIFLDALLAQPM</sequence>
<organism evidence="1 2">
    <name type="scientific">Entomophthora muscae</name>
    <dbReference type="NCBI Taxonomy" id="34485"/>
    <lineage>
        <taxon>Eukaryota</taxon>
        <taxon>Fungi</taxon>
        <taxon>Fungi incertae sedis</taxon>
        <taxon>Zoopagomycota</taxon>
        <taxon>Entomophthoromycotina</taxon>
        <taxon>Entomophthoromycetes</taxon>
        <taxon>Entomophthorales</taxon>
        <taxon>Entomophthoraceae</taxon>
        <taxon>Entomophthora</taxon>
    </lineage>
</organism>
<evidence type="ECO:0000313" key="1">
    <source>
        <dbReference type="EMBL" id="KAJ9054487.1"/>
    </source>
</evidence>
<reference evidence="1" key="1">
    <citation type="submission" date="2022-04" db="EMBL/GenBank/DDBJ databases">
        <title>Genome of the entomopathogenic fungus Entomophthora muscae.</title>
        <authorList>
            <person name="Elya C."/>
            <person name="Lovett B.R."/>
            <person name="Lee E."/>
            <person name="Macias A.M."/>
            <person name="Hajek A.E."/>
            <person name="De Bivort B.L."/>
            <person name="Kasson M.T."/>
            <person name="De Fine Licht H.H."/>
            <person name="Stajich J.E."/>
        </authorList>
    </citation>
    <scope>NUCLEOTIDE SEQUENCE</scope>
    <source>
        <strain evidence="1">Berkeley</strain>
    </source>
</reference>
<keyword evidence="2" id="KW-1185">Reference proteome</keyword>
<dbReference type="Proteomes" id="UP001165960">
    <property type="component" value="Unassembled WGS sequence"/>
</dbReference>